<reference evidence="2 3" key="1">
    <citation type="submission" date="2018-05" db="EMBL/GenBank/DDBJ databases">
        <title>Streptomyces venezuelae.</title>
        <authorList>
            <person name="Kim W."/>
            <person name="Lee N."/>
            <person name="Cho B.-K."/>
        </authorList>
    </citation>
    <scope>NUCLEOTIDE SEQUENCE [LARGE SCALE GENOMIC DNA]</scope>
    <source>
        <strain evidence="2 3">ATCC 14584</strain>
    </source>
</reference>
<protein>
    <submittedName>
        <fullName evidence="2">Uncharacterized protein</fullName>
    </submittedName>
</protein>
<evidence type="ECO:0000313" key="3">
    <source>
        <dbReference type="Proteomes" id="UP000322927"/>
    </source>
</evidence>
<dbReference type="AlphaFoldDB" id="A0A5P2CB69"/>
<proteinExistence type="predicted"/>
<gene>
    <name evidence="2" type="ORF">DEJ48_39230</name>
</gene>
<feature type="transmembrane region" description="Helical" evidence="1">
    <location>
        <begin position="31"/>
        <end position="51"/>
    </location>
</feature>
<evidence type="ECO:0000313" key="2">
    <source>
        <dbReference type="EMBL" id="QES38631.1"/>
    </source>
</evidence>
<keyword evidence="1" id="KW-1133">Transmembrane helix</keyword>
<evidence type="ECO:0000256" key="1">
    <source>
        <dbReference type="SAM" id="Phobius"/>
    </source>
</evidence>
<dbReference type="EMBL" id="CP029192">
    <property type="protein sequence ID" value="QES38631.1"/>
    <property type="molecule type" value="Genomic_DNA"/>
</dbReference>
<dbReference type="Proteomes" id="UP000322927">
    <property type="component" value="Chromosome"/>
</dbReference>
<keyword evidence="1" id="KW-0472">Membrane</keyword>
<organism evidence="2 3">
    <name type="scientific">Streptomyces venezuelae</name>
    <dbReference type="NCBI Taxonomy" id="54571"/>
    <lineage>
        <taxon>Bacteria</taxon>
        <taxon>Bacillati</taxon>
        <taxon>Actinomycetota</taxon>
        <taxon>Actinomycetes</taxon>
        <taxon>Kitasatosporales</taxon>
        <taxon>Streptomycetaceae</taxon>
        <taxon>Streptomyces</taxon>
    </lineage>
</organism>
<keyword evidence="1" id="KW-0812">Transmembrane</keyword>
<accession>A0A5P2CB69</accession>
<sequence>MARTGGEAGAGGRWRLWVRSWRRPVASTDQWRLTLSVPMFSALAMSAAFFLCPRDCCTVAAVR</sequence>
<name>A0A5P2CB69_STRVZ</name>